<dbReference type="HOGENOM" id="CLU_2617313_0_0_11"/>
<organism evidence="2 3">
    <name type="scientific">Kitasatospora cheerisanensis KCTC 2395</name>
    <dbReference type="NCBI Taxonomy" id="1348663"/>
    <lineage>
        <taxon>Bacteria</taxon>
        <taxon>Bacillati</taxon>
        <taxon>Actinomycetota</taxon>
        <taxon>Actinomycetes</taxon>
        <taxon>Kitasatosporales</taxon>
        <taxon>Streptomycetaceae</taxon>
        <taxon>Kitasatospora</taxon>
    </lineage>
</organism>
<gene>
    <name evidence="2" type="ORF">KCH_61610</name>
</gene>
<dbReference type="PATRIC" id="fig|1348663.4.peg.5962"/>
<keyword evidence="3" id="KW-1185">Reference proteome</keyword>
<evidence type="ECO:0000313" key="3">
    <source>
        <dbReference type="Proteomes" id="UP000027178"/>
    </source>
</evidence>
<evidence type="ECO:0000256" key="1">
    <source>
        <dbReference type="SAM" id="MobiDB-lite"/>
    </source>
</evidence>
<dbReference type="Proteomes" id="UP000027178">
    <property type="component" value="Unassembled WGS sequence"/>
</dbReference>
<accession>A0A066YLG1</accession>
<feature type="compositionally biased region" description="Low complexity" evidence="1">
    <location>
        <begin position="68"/>
        <end position="78"/>
    </location>
</feature>
<feature type="compositionally biased region" description="Basic residues" evidence="1">
    <location>
        <begin position="47"/>
        <end position="59"/>
    </location>
</feature>
<comment type="caution">
    <text evidence="2">The sequence shown here is derived from an EMBL/GenBank/DDBJ whole genome shotgun (WGS) entry which is preliminary data.</text>
</comment>
<sequence length="78" mass="8426">MRGRESGSAGPAERARRYDGGPRSVRHAGGWGCRRRAPVARHETRARPARQCRCRKPRGPGHPPPPRRAAAGPATDGP</sequence>
<dbReference type="AlphaFoldDB" id="A0A066YLG1"/>
<proteinExistence type="predicted"/>
<evidence type="ECO:0000313" key="2">
    <source>
        <dbReference type="EMBL" id="KDN82007.1"/>
    </source>
</evidence>
<name>A0A066YLG1_9ACTN</name>
<protein>
    <submittedName>
        <fullName evidence="2">Uncharacterized protein</fullName>
    </submittedName>
</protein>
<feature type="region of interest" description="Disordered" evidence="1">
    <location>
        <begin position="1"/>
        <end position="78"/>
    </location>
</feature>
<reference evidence="2 3" key="1">
    <citation type="submission" date="2014-05" db="EMBL/GenBank/DDBJ databases">
        <title>Draft Genome Sequence of Kitasatospora cheerisanensis KCTC 2395.</title>
        <authorList>
            <person name="Nam D.H."/>
        </authorList>
    </citation>
    <scope>NUCLEOTIDE SEQUENCE [LARGE SCALE GENOMIC DNA]</scope>
    <source>
        <strain evidence="2 3">KCTC 2395</strain>
    </source>
</reference>
<dbReference type="EMBL" id="JNBY01000126">
    <property type="protein sequence ID" value="KDN82007.1"/>
    <property type="molecule type" value="Genomic_DNA"/>
</dbReference>